<dbReference type="Pfam" id="PF06966">
    <property type="entry name" value="DUF1295"/>
    <property type="match status" value="1"/>
</dbReference>
<name>A0AAI9EEV9_9PEZI</name>
<dbReference type="AlphaFoldDB" id="A0AAI9EEV9"/>
<protein>
    <recommendedName>
        <fullName evidence="3">Steroid 5-alpha reductase C-terminal domain-containing protein</fullName>
    </recommendedName>
</protein>
<sequence>MADKASTKDGLPSKAPSKAGFEPADWFWESRKKGTSTYGTLGFTVLRALDLPLQWWLLRSGTGLDMIRRIGLTPIAQPVLQATTTALGLSPYHSLVFGLACGSSLKQIYWKLFVGDTVMPAGFSGIVAVYNSALNSLNTLLALWAISSQQPTDQSSLKAFLLSAPPALQVGLALYSVGLFTEWWCEIQRKSFKKEPNNQGKPYSGGLFSLARNINYGGYTLWRSGYSLICGGWVWAGMMCSFLAGDFINRAIPSMDAYCEKRYGEQWEEVRKKVPYRLLPWIY</sequence>
<evidence type="ECO:0000313" key="1">
    <source>
        <dbReference type="EMBL" id="CAK4033624.1"/>
    </source>
</evidence>
<keyword evidence="2" id="KW-1185">Reference proteome</keyword>
<dbReference type="InterPro" id="IPR010721">
    <property type="entry name" value="UstE-like"/>
</dbReference>
<reference evidence="1" key="1">
    <citation type="submission" date="2023-11" db="EMBL/GenBank/DDBJ databases">
        <authorList>
            <person name="Alioto T."/>
            <person name="Alioto T."/>
            <person name="Gomez Garrido J."/>
        </authorList>
    </citation>
    <scope>NUCLEOTIDE SEQUENCE</scope>
</reference>
<accession>A0AAI9EEV9</accession>
<dbReference type="Proteomes" id="UP001296104">
    <property type="component" value="Unassembled WGS sequence"/>
</dbReference>
<dbReference type="EMBL" id="CAVMBE010000090">
    <property type="protein sequence ID" value="CAK4033624.1"/>
    <property type="molecule type" value="Genomic_DNA"/>
</dbReference>
<organism evidence="1 2">
    <name type="scientific">Lecanosticta acicola</name>
    <dbReference type="NCBI Taxonomy" id="111012"/>
    <lineage>
        <taxon>Eukaryota</taxon>
        <taxon>Fungi</taxon>
        <taxon>Dikarya</taxon>
        <taxon>Ascomycota</taxon>
        <taxon>Pezizomycotina</taxon>
        <taxon>Dothideomycetes</taxon>
        <taxon>Dothideomycetidae</taxon>
        <taxon>Mycosphaerellales</taxon>
        <taxon>Mycosphaerellaceae</taxon>
        <taxon>Lecanosticta</taxon>
    </lineage>
</organism>
<dbReference type="Gene3D" id="1.20.120.1630">
    <property type="match status" value="1"/>
</dbReference>
<proteinExistence type="predicted"/>
<gene>
    <name evidence="1" type="ORF">LECACI_7A008782</name>
</gene>
<comment type="caution">
    <text evidence="1">The sequence shown here is derived from an EMBL/GenBank/DDBJ whole genome shotgun (WGS) entry which is preliminary data.</text>
</comment>
<evidence type="ECO:0008006" key="3">
    <source>
        <dbReference type="Google" id="ProtNLM"/>
    </source>
</evidence>
<evidence type="ECO:0000313" key="2">
    <source>
        <dbReference type="Proteomes" id="UP001296104"/>
    </source>
</evidence>